<evidence type="ECO:0000256" key="2">
    <source>
        <dbReference type="SAM" id="SignalP"/>
    </source>
</evidence>
<feature type="signal peptide" evidence="2">
    <location>
        <begin position="1"/>
        <end position="23"/>
    </location>
</feature>
<dbReference type="OrthoDB" id="9815602at2"/>
<dbReference type="Pfam" id="PF09084">
    <property type="entry name" value="NMT1"/>
    <property type="match status" value="1"/>
</dbReference>
<comment type="similarity">
    <text evidence="1">Belongs to the bacterial solute-binding protein SsuA/TauA family.</text>
</comment>
<evidence type="ECO:0000313" key="5">
    <source>
        <dbReference type="Proteomes" id="UP000030635"/>
    </source>
</evidence>
<evidence type="ECO:0000256" key="1">
    <source>
        <dbReference type="ARBA" id="ARBA00010742"/>
    </source>
</evidence>
<keyword evidence="2" id="KW-0732">Signal</keyword>
<dbReference type="PANTHER" id="PTHR30024">
    <property type="entry name" value="ALIPHATIC SULFONATES-BINDING PROTEIN-RELATED"/>
    <property type="match status" value="1"/>
</dbReference>
<dbReference type="GeneID" id="60852589"/>
<gene>
    <name evidence="4" type="ORF">U729_2102</name>
</gene>
<dbReference type="PROSITE" id="PS51257">
    <property type="entry name" value="PROKAR_LIPOPROTEIN"/>
    <property type="match status" value="1"/>
</dbReference>
<dbReference type="RefSeq" id="WP_039314584.1">
    <property type="nucleotide sequence ID" value="NZ_CP006905.1"/>
</dbReference>
<keyword evidence="5" id="KW-1185">Reference proteome</keyword>
<dbReference type="Proteomes" id="UP000030635">
    <property type="component" value="Chromosome"/>
</dbReference>
<dbReference type="SMART" id="SM00062">
    <property type="entry name" value="PBPb"/>
    <property type="match status" value="1"/>
</dbReference>
<evidence type="ECO:0000259" key="3">
    <source>
        <dbReference type="SMART" id="SM00062"/>
    </source>
</evidence>
<dbReference type="HOGENOM" id="CLU_028871_5_2_9"/>
<dbReference type="STRING" id="1561.NPD11_917"/>
<dbReference type="SUPFAM" id="SSF53850">
    <property type="entry name" value="Periplasmic binding protein-like II"/>
    <property type="match status" value="1"/>
</dbReference>
<name>A0A0A7FYB5_9CLOT</name>
<evidence type="ECO:0000313" key="4">
    <source>
        <dbReference type="EMBL" id="AIY84593.1"/>
    </source>
</evidence>
<accession>A0A0A7FYB5</accession>
<feature type="chain" id="PRO_5039493435" evidence="2">
    <location>
        <begin position="24"/>
        <end position="314"/>
    </location>
</feature>
<dbReference type="AlphaFoldDB" id="A0A0A7FYB5"/>
<dbReference type="InterPro" id="IPR015168">
    <property type="entry name" value="SsuA/THI5"/>
</dbReference>
<dbReference type="eggNOG" id="COG0715">
    <property type="taxonomic scope" value="Bacteria"/>
</dbReference>
<organism evidence="4 5">
    <name type="scientific">Clostridium baratii str. Sullivan</name>
    <dbReference type="NCBI Taxonomy" id="1415775"/>
    <lineage>
        <taxon>Bacteria</taxon>
        <taxon>Bacillati</taxon>
        <taxon>Bacillota</taxon>
        <taxon>Clostridia</taxon>
        <taxon>Eubacteriales</taxon>
        <taxon>Clostridiaceae</taxon>
        <taxon>Clostridium</taxon>
    </lineage>
</organism>
<protein>
    <submittedName>
        <fullName evidence="4">Bacterial extracellular solute-binding s, 3 family protein</fullName>
    </submittedName>
</protein>
<dbReference type="InterPro" id="IPR001638">
    <property type="entry name" value="Solute-binding_3/MltF_N"/>
</dbReference>
<feature type="domain" description="Solute-binding protein family 3/N-terminal" evidence="3">
    <location>
        <begin position="34"/>
        <end position="253"/>
    </location>
</feature>
<dbReference type="KEGG" id="cbv:U729_2102"/>
<dbReference type="EMBL" id="CP006905">
    <property type="protein sequence ID" value="AIY84593.1"/>
    <property type="molecule type" value="Genomic_DNA"/>
</dbReference>
<dbReference type="Gene3D" id="3.40.190.10">
    <property type="entry name" value="Periplasmic binding protein-like II"/>
    <property type="match status" value="2"/>
</dbReference>
<reference evidence="4 5" key="1">
    <citation type="journal article" date="2015" name="Infect. Genet. Evol.">
        <title>Genomic sequences of six botulinum neurotoxin-producing strains representing three clostridial species illustrate the mobility and diversity of botulinum neurotoxin genes.</title>
        <authorList>
            <person name="Smith T.J."/>
            <person name="Hill K.K."/>
            <person name="Xie G."/>
            <person name="Foley B.T."/>
            <person name="Williamson C.H."/>
            <person name="Foster J.T."/>
            <person name="Johnson S.L."/>
            <person name="Chertkov O."/>
            <person name="Teshima H."/>
            <person name="Gibbons H.S."/>
            <person name="Johnsky L.A."/>
            <person name="Karavis M.A."/>
            <person name="Smith L.A."/>
        </authorList>
    </citation>
    <scope>NUCLEOTIDE SEQUENCE [LARGE SCALE GENOMIC DNA]</scope>
    <source>
        <strain evidence="4">Sullivan</strain>
    </source>
</reference>
<proteinExistence type="inferred from homology"/>
<sequence length="314" mass="34549">MKFKKIIAIGAALMVMGSMVACGAKKEESKSDTKLRFGVMGSIDAVPLVIAQEKGFFKEEGIDLDLQIFKAAKDRDAALQANELDGVLCDDVAISIYQNSGIDMKITGATNGYFTMVSGKDSGVKSIEDLKGKKIGISERTMMDYLADYIVTSKGMSAKDIEKVAIPAMPARLEALRNKQIDAAILPAPFNDTAVKDGGTEIVKLYNKDIMISATAFLQDVISKNPDAIKGFYKAYDKAIDYINNNDIKEYEDTIIKTVGYSEDMRGNISLPDIKRNYLPKEENVQRVFDWSKENGIITKDLNAKDIISNVGIY</sequence>